<evidence type="ECO:0000313" key="1">
    <source>
        <dbReference type="EMBL" id="KAL2610554.1"/>
    </source>
</evidence>
<protein>
    <submittedName>
        <fullName evidence="1">Uncharacterized protein</fullName>
    </submittedName>
</protein>
<comment type="caution">
    <text evidence="1">The sequence shown here is derived from an EMBL/GenBank/DDBJ whole genome shotgun (WGS) entry which is preliminary data.</text>
</comment>
<accession>A0ABD1XNM4</accession>
<keyword evidence="2" id="KW-1185">Reference proteome</keyword>
<dbReference type="Pfam" id="PF07386">
    <property type="entry name" value="DUF1499"/>
    <property type="match status" value="1"/>
</dbReference>
<sequence>MSSLQSVFLNQAAIGAGLLPVQRCEVLRPGLGNATPPKRLHVLSPWSIKLERAGATEESAVCRAELGGDDCESKHQRAAGEESVRSCKHAVLTTSLAMALSLSLQHGTAGNAEATVNFVAPSFPWERAQEHLQQPEPSKGSCATCIGVVDETLGTCNSTLNCVSTFDDRPKYFMAPWEFPGKLPDALKVLKETLLSMGADLIAEPEERYVHAVFTDKKDGVIDDVEFLFSKPSEDATVVMRAASRAQGVADNERNKRRLEQIRSTLTWEQVPILRNRSRALFFLESPWDTFGPEPPPTYDFNESLDFVPE</sequence>
<dbReference type="Proteomes" id="UP001605036">
    <property type="component" value="Unassembled WGS sequence"/>
</dbReference>
<dbReference type="AlphaFoldDB" id="A0ABD1XNM4"/>
<proteinExistence type="predicted"/>
<dbReference type="InterPro" id="IPR010865">
    <property type="entry name" value="DUF1499"/>
</dbReference>
<dbReference type="PANTHER" id="PTHR34801">
    <property type="entry name" value="EXPRESSED PROTEIN"/>
    <property type="match status" value="1"/>
</dbReference>
<gene>
    <name evidence="1" type="ORF">R1flu_029127</name>
</gene>
<organism evidence="1 2">
    <name type="scientific">Riccia fluitans</name>
    <dbReference type="NCBI Taxonomy" id="41844"/>
    <lineage>
        <taxon>Eukaryota</taxon>
        <taxon>Viridiplantae</taxon>
        <taxon>Streptophyta</taxon>
        <taxon>Embryophyta</taxon>
        <taxon>Marchantiophyta</taxon>
        <taxon>Marchantiopsida</taxon>
        <taxon>Marchantiidae</taxon>
        <taxon>Marchantiales</taxon>
        <taxon>Ricciaceae</taxon>
        <taxon>Riccia</taxon>
    </lineage>
</organism>
<evidence type="ECO:0000313" key="2">
    <source>
        <dbReference type="Proteomes" id="UP001605036"/>
    </source>
</evidence>
<reference evidence="1 2" key="1">
    <citation type="submission" date="2024-09" db="EMBL/GenBank/DDBJ databases">
        <title>Chromosome-scale assembly of Riccia fluitans.</title>
        <authorList>
            <person name="Paukszto L."/>
            <person name="Sawicki J."/>
            <person name="Karawczyk K."/>
            <person name="Piernik-Szablinska J."/>
            <person name="Szczecinska M."/>
            <person name="Mazdziarz M."/>
        </authorList>
    </citation>
    <scope>NUCLEOTIDE SEQUENCE [LARGE SCALE GENOMIC DNA]</scope>
    <source>
        <strain evidence="1">Rf_01</strain>
        <tissue evidence="1">Aerial parts of the thallus</tissue>
    </source>
</reference>
<name>A0ABD1XNM4_9MARC</name>
<dbReference type="EMBL" id="JBHFFA010000008">
    <property type="protein sequence ID" value="KAL2610554.1"/>
    <property type="molecule type" value="Genomic_DNA"/>
</dbReference>
<dbReference type="PANTHER" id="PTHR34801:SF6">
    <property type="entry name" value="SLL1620 PROTEIN"/>
    <property type="match status" value="1"/>
</dbReference>